<dbReference type="EMBL" id="JASBNA010000092">
    <property type="protein sequence ID" value="KAK7677268.1"/>
    <property type="molecule type" value="Genomic_DNA"/>
</dbReference>
<accession>A0AAW0FI27</accession>
<keyword evidence="2" id="KW-1185">Reference proteome</keyword>
<dbReference type="AlphaFoldDB" id="A0AAW0FI27"/>
<reference evidence="1 2" key="1">
    <citation type="submission" date="2022-09" db="EMBL/GenBank/DDBJ databases">
        <authorList>
            <person name="Palmer J.M."/>
        </authorList>
    </citation>
    <scope>NUCLEOTIDE SEQUENCE [LARGE SCALE GENOMIC DNA]</scope>
    <source>
        <strain evidence="1 2">DSM 7382</strain>
    </source>
</reference>
<evidence type="ECO:0000313" key="1">
    <source>
        <dbReference type="EMBL" id="KAK7677268.1"/>
    </source>
</evidence>
<comment type="caution">
    <text evidence="1">The sequence shown here is derived from an EMBL/GenBank/DDBJ whole genome shotgun (WGS) entry which is preliminary data.</text>
</comment>
<protein>
    <submittedName>
        <fullName evidence="1">Uncharacterized protein</fullName>
    </submittedName>
</protein>
<dbReference type="Proteomes" id="UP001385951">
    <property type="component" value="Unassembled WGS sequence"/>
</dbReference>
<name>A0AAW0FI27_9APHY</name>
<proteinExistence type="predicted"/>
<evidence type="ECO:0000313" key="2">
    <source>
        <dbReference type="Proteomes" id="UP001385951"/>
    </source>
</evidence>
<sequence>MDCWLGARDLFISLTPGPCVAFVAFNCNVEYEVHDRTSPTLTYISATVDESYELLKTAFTHMFDSSDLLPNGGYLDFGLGRKHDLGRPYSELGSLEKKLKRSGALLWKVCKDLPMDVSFRVLYADNNDDDYYNVFACQRYDIQLAYRSGDQPLEYIAGYSGSLRVSGGHLTDITIEWVVGEIKYGFFTEMFGWYHDGEPDMRQIDGYVCLMVVVGRYGNRKNTETNEHLEKPDASDSETSS</sequence>
<organism evidence="1 2">
    <name type="scientific">Cerrena zonata</name>
    <dbReference type="NCBI Taxonomy" id="2478898"/>
    <lineage>
        <taxon>Eukaryota</taxon>
        <taxon>Fungi</taxon>
        <taxon>Dikarya</taxon>
        <taxon>Basidiomycota</taxon>
        <taxon>Agaricomycotina</taxon>
        <taxon>Agaricomycetes</taxon>
        <taxon>Polyporales</taxon>
        <taxon>Cerrenaceae</taxon>
        <taxon>Cerrena</taxon>
    </lineage>
</organism>
<gene>
    <name evidence="1" type="ORF">QCA50_019769</name>
</gene>